<accession>A0ABR1RXB5</accession>
<evidence type="ECO:0000313" key="3">
    <source>
        <dbReference type="Proteomes" id="UP001444661"/>
    </source>
</evidence>
<dbReference type="EMBL" id="JAQQWK010000012">
    <property type="protein sequence ID" value="KAK8022546.1"/>
    <property type="molecule type" value="Genomic_DNA"/>
</dbReference>
<name>A0ABR1RXB5_9PEZI</name>
<sequence length="96" mass="10978">MTPIYTDTPLPLMLTPKFQTGKDDPFTIVASQMALSHNAFIRGFNSIYQQAAGHYRFLQGRIAQSSQGGTPCHRGPGQVQYRRESNRHTEHRRDCW</sequence>
<proteinExistence type="predicted"/>
<dbReference type="Proteomes" id="UP001444661">
    <property type="component" value="Unassembled WGS sequence"/>
</dbReference>
<feature type="compositionally biased region" description="Basic and acidic residues" evidence="1">
    <location>
        <begin position="81"/>
        <end position="96"/>
    </location>
</feature>
<gene>
    <name evidence="2" type="ORF">PG993_013313</name>
</gene>
<feature type="region of interest" description="Disordered" evidence="1">
    <location>
        <begin position="65"/>
        <end position="96"/>
    </location>
</feature>
<keyword evidence="3" id="KW-1185">Reference proteome</keyword>
<reference evidence="2 3" key="1">
    <citation type="submission" date="2023-01" db="EMBL/GenBank/DDBJ databases">
        <title>Analysis of 21 Apiospora genomes using comparative genomics revels a genus with tremendous synthesis potential of carbohydrate active enzymes and secondary metabolites.</title>
        <authorList>
            <person name="Sorensen T."/>
        </authorList>
    </citation>
    <scope>NUCLEOTIDE SEQUENCE [LARGE SCALE GENOMIC DNA]</scope>
    <source>
        <strain evidence="2 3">CBS 33761</strain>
    </source>
</reference>
<evidence type="ECO:0000313" key="2">
    <source>
        <dbReference type="EMBL" id="KAK8022546.1"/>
    </source>
</evidence>
<evidence type="ECO:0000256" key="1">
    <source>
        <dbReference type="SAM" id="MobiDB-lite"/>
    </source>
</evidence>
<comment type="caution">
    <text evidence="2">The sequence shown here is derived from an EMBL/GenBank/DDBJ whole genome shotgun (WGS) entry which is preliminary data.</text>
</comment>
<organism evidence="2 3">
    <name type="scientific">Apiospora rasikravindrae</name>
    <dbReference type="NCBI Taxonomy" id="990691"/>
    <lineage>
        <taxon>Eukaryota</taxon>
        <taxon>Fungi</taxon>
        <taxon>Dikarya</taxon>
        <taxon>Ascomycota</taxon>
        <taxon>Pezizomycotina</taxon>
        <taxon>Sordariomycetes</taxon>
        <taxon>Xylariomycetidae</taxon>
        <taxon>Amphisphaeriales</taxon>
        <taxon>Apiosporaceae</taxon>
        <taxon>Apiospora</taxon>
    </lineage>
</organism>
<protein>
    <submittedName>
        <fullName evidence="2">Uncharacterized protein</fullName>
    </submittedName>
</protein>